<dbReference type="AlphaFoldDB" id="A0A6L2J4Z5"/>
<feature type="region of interest" description="Disordered" evidence="1">
    <location>
        <begin position="30"/>
        <end position="68"/>
    </location>
</feature>
<organism evidence="3">
    <name type="scientific">Tanacetum cinerariifolium</name>
    <name type="common">Dalmatian daisy</name>
    <name type="synonym">Chrysanthemum cinerariifolium</name>
    <dbReference type="NCBI Taxonomy" id="118510"/>
    <lineage>
        <taxon>Eukaryota</taxon>
        <taxon>Viridiplantae</taxon>
        <taxon>Streptophyta</taxon>
        <taxon>Embryophyta</taxon>
        <taxon>Tracheophyta</taxon>
        <taxon>Spermatophyta</taxon>
        <taxon>Magnoliopsida</taxon>
        <taxon>eudicotyledons</taxon>
        <taxon>Gunneridae</taxon>
        <taxon>Pentapetalae</taxon>
        <taxon>asterids</taxon>
        <taxon>campanulids</taxon>
        <taxon>Asterales</taxon>
        <taxon>Asteraceae</taxon>
        <taxon>Asteroideae</taxon>
        <taxon>Anthemideae</taxon>
        <taxon>Anthemidinae</taxon>
        <taxon>Tanacetum</taxon>
    </lineage>
</organism>
<evidence type="ECO:0000313" key="3">
    <source>
        <dbReference type="EMBL" id="GEU32083.1"/>
    </source>
</evidence>
<evidence type="ECO:0000256" key="1">
    <source>
        <dbReference type="SAM" id="MobiDB-lite"/>
    </source>
</evidence>
<dbReference type="Pfam" id="PF00248">
    <property type="entry name" value="Aldo_ket_red"/>
    <property type="match status" value="1"/>
</dbReference>
<dbReference type="EMBL" id="BKCJ010000318">
    <property type="protein sequence ID" value="GEU32083.1"/>
    <property type="molecule type" value="Genomic_DNA"/>
</dbReference>
<dbReference type="InterPro" id="IPR020471">
    <property type="entry name" value="AKR"/>
</dbReference>
<dbReference type="PANTHER" id="PTHR11732">
    <property type="entry name" value="ALDO/KETO REDUCTASE"/>
    <property type="match status" value="1"/>
</dbReference>
<sequence length="276" mass="30018">MNSTNASSSNPSKKIKLTTIPPRQLFVNISSDKDVTTTPYPATTSLSPTLPNAPSKTTSINQTSSSWENTSTSFQSKLLISPSFSNEQASLHLLNPLLDNISDVPPRPLNPQPLQRHTSLDITLSLSPTTPLDHIHDTPSPPSLLQPQPPIMGHPPLILQPLQSHPSLDITLFLSPITPLNHIHDTPSPSSPPKPQPPIMVERSDVVKTAGLEGIKVGYRHFDTAASYGTEIPVEEAISEALSSCLMKSRDEVFITTKLCNSTERELVLPALKQCR</sequence>
<feature type="compositionally biased region" description="Polar residues" evidence="1">
    <location>
        <begin position="36"/>
        <end position="68"/>
    </location>
</feature>
<protein>
    <submittedName>
        <fullName evidence="3">D-galacturonate reductase-like</fullName>
    </submittedName>
</protein>
<feature type="domain" description="NADP-dependent oxidoreductase" evidence="2">
    <location>
        <begin position="215"/>
        <end position="259"/>
    </location>
</feature>
<dbReference type="InterPro" id="IPR023210">
    <property type="entry name" value="NADP_OxRdtase_dom"/>
</dbReference>
<dbReference type="SUPFAM" id="SSF51430">
    <property type="entry name" value="NAD(P)-linked oxidoreductase"/>
    <property type="match status" value="1"/>
</dbReference>
<proteinExistence type="predicted"/>
<comment type="caution">
    <text evidence="3">The sequence shown here is derived from an EMBL/GenBank/DDBJ whole genome shotgun (WGS) entry which is preliminary data.</text>
</comment>
<dbReference type="Gene3D" id="3.20.20.100">
    <property type="entry name" value="NADP-dependent oxidoreductase domain"/>
    <property type="match status" value="1"/>
</dbReference>
<gene>
    <name evidence="3" type="ORF">Tci_004061</name>
</gene>
<evidence type="ECO:0000259" key="2">
    <source>
        <dbReference type="Pfam" id="PF00248"/>
    </source>
</evidence>
<reference evidence="3" key="1">
    <citation type="journal article" date="2019" name="Sci. Rep.">
        <title>Draft genome of Tanacetum cinerariifolium, the natural source of mosquito coil.</title>
        <authorList>
            <person name="Yamashiro T."/>
            <person name="Shiraishi A."/>
            <person name="Satake H."/>
            <person name="Nakayama K."/>
        </authorList>
    </citation>
    <scope>NUCLEOTIDE SEQUENCE</scope>
</reference>
<dbReference type="GO" id="GO:0016491">
    <property type="term" value="F:oxidoreductase activity"/>
    <property type="evidence" value="ECO:0007669"/>
    <property type="project" value="InterPro"/>
</dbReference>
<accession>A0A6L2J4Z5</accession>
<dbReference type="InterPro" id="IPR036812">
    <property type="entry name" value="NAD(P)_OxRdtase_dom_sf"/>
</dbReference>
<name>A0A6L2J4Z5_TANCI</name>